<dbReference type="Gene3D" id="1.10.260.40">
    <property type="entry name" value="lambda repressor-like DNA-binding domains"/>
    <property type="match status" value="1"/>
</dbReference>
<dbReference type="PANTHER" id="PTHR30146:SF144">
    <property type="entry name" value="LACI-FAMILY TRANSCRIPTION REGULATOR"/>
    <property type="match status" value="1"/>
</dbReference>
<name>A0A1T4MZZ8_9FUSO</name>
<dbReference type="GO" id="GO:0000976">
    <property type="term" value="F:transcription cis-regulatory region binding"/>
    <property type="evidence" value="ECO:0007669"/>
    <property type="project" value="TreeGrafter"/>
</dbReference>
<proteinExistence type="predicted"/>
<evidence type="ECO:0000259" key="4">
    <source>
        <dbReference type="PROSITE" id="PS50932"/>
    </source>
</evidence>
<dbReference type="InterPro" id="IPR028082">
    <property type="entry name" value="Peripla_BP_I"/>
</dbReference>
<dbReference type="SUPFAM" id="SSF53822">
    <property type="entry name" value="Periplasmic binding protein-like I"/>
    <property type="match status" value="1"/>
</dbReference>
<evidence type="ECO:0000313" key="7">
    <source>
        <dbReference type="Proteomes" id="UP000191153"/>
    </source>
</evidence>
<evidence type="ECO:0000256" key="2">
    <source>
        <dbReference type="ARBA" id="ARBA00023125"/>
    </source>
</evidence>
<sequence>MITQEELAKKLGVSRTTVARALNGSNNIKPETKEKILTLAKELGYVKNYLGSSLALKSDKVVYAFIAKSKNENYTSEIKRGIKGANGELKEYNFKIEIIETDINDTWEQLEKLEAILKEKRPDGIIITPLDKTRVMDIIAPYMETMKVVSIGKKLTDTIFHVEPNYYKSGKVAGDIMGNLLNSHDKLLVIDGGDDNLSSKKYLDGFYERIEELNSNIEGPVYIEDLLSHMGKILDYLTPDVKGLYTNRYASQIVEYLKDKKPEKLKIVTNGLSKKIREQILNQEVTATVMEEIYEQGYVASKHIFNLIYKGDSEKQRSYNAKIHILFRENVDNF</sequence>
<dbReference type="STRING" id="180163.SAMN02745174_01401"/>
<feature type="domain" description="HTH cro/C1-type" evidence="5">
    <location>
        <begin position="2"/>
        <end position="36"/>
    </location>
</feature>
<feature type="domain" description="HTH lacI-type" evidence="4">
    <location>
        <begin position="2"/>
        <end position="56"/>
    </location>
</feature>
<gene>
    <name evidence="6" type="ORF">SAMN02745174_01401</name>
</gene>
<evidence type="ECO:0000256" key="3">
    <source>
        <dbReference type="ARBA" id="ARBA00023163"/>
    </source>
</evidence>
<dbReference type="Gene3D" id="3.40.50.2300">
    <property type="match status" value="2"/>
</dbReference>
<accession>A0A1T4MZZ8</accession>
<dbReference type="Pfam" id="PF13407">
    <property type="entry name" value="Peripla_BP_4"/>
    <property type="match status" value="1"/>
</dbReference>
<dbReference type="PROSITE" id="PS50932">
    <property type="entry name" value="HTH_LACI_2"/>
    <property type="match status" value="1"/>
</dbReference>
<dbReference type="RefSeq" id="WP_078693894.1">
    <property type="nucleotide sequence ID" value="NZ_FUWX01000009.1"/>
</dbReference>
<dbReference type="AlphaFoldDB" id="A0A1T4MZZ8"/>
<dbReference type="Proteomes" id="UP000191153">
    <property type="component" value="Unassembled WGS sequence"/>
</dbReference>
<dbReference type="InterPro" id="IPR001387">
    <property type="entry name" value="Cro/C1-type_HTH"/>
</dbReference>
<evidence type="ECO:0000259" key="5">
    <source>
        <dbReference type="PROSITE" id="PS50943"/>
    </source>
</evidence>
<dbReference type="GO" id="GO:0003700">
    <property type="term" value="F:DNA-binding transcription factor activity"/>
    <property type="evidence" value="ECO:0007669"/>
    <property type="project" value="TreeGrafter"/>
</dbReference>
<dbReference type="InterPro" id="IPR010982">
    <property type="entry name" value="Lambda_DNA-bd_dom_sf"/>
</dbReference>
<dbReference type="PROSITE" id="PS50943">
    <property type="entry name" value="HTH_CROC1"/>
    <property type="match status" value="1"/>
</dbReference>
<reference evidence="6 7" key="1">
    <citation type="submission" date="2017-02" db="EMBL/GenBank/DDBJ databases">
        <authorList>
            <person name="Peterson S.W."/>
        </authorList>
    </citation>
    <scope>NUCLEOTIDE SEQUENCE [LARGE SCALE GENOMIC DNA]</scope>
    <source>
        <strain evidence="6 7">ATCC 700028</strain>
    </source>
</reference>
<evidence type="ECO:0000256" key="1">
    <source>
        <dbReference type="ARBA" id="ARBA00023015"/>
    </source>
</evidence>
<organism evidence="6 7">
    <name type="scientific">Cetobacterium ceti</name>
    <dbReference type="NCBI Taxonomy" id="180163"/>
    <lineage>
        <taxon>Bacteria</taxon>
        <taxon>Fusobacteriati</taxon>
        <taxon>Fusobacteriota</taxon>
        <taxon>Fusobacteriia</taxon>
        <taxon>Fusobacteriales</taxon>
        <taxon>Fusobacteriaceae</taxon>
        <taxon>Cetobacterium</taxon>
    </lineage>
</organism>
<dbReference type="SMART" id="SM00354">
    <property type="entry name" value="HTH_LACI"/>
    <property type="match status" value="1"/>
</dbReference>
<dbReference type="InterPro" id="IPR025997">
    <property type="entry name" value="SBP_2_dom"/>
</dbReference>
<dbReference type="PANTHER" id="PTHR30146">
    <property type="entry name" value="LACI-RELATED TRANSCRIPTIONAL REPRESSOR"/>
    <property type="match status" value="1"/>
</dbReference>
<dbReference type="EMBL" id="FUWX01000009">
    <property type="protein sequence ID" value="SJZ72562.1"/>
    <property type="molecule type" value="Genomic_DNA"/>
</dbReference>
<dbReference type="Pfam" id="PF00356">
    <property type="entry name" value="LacI"/>
    <property type="match status" value="1"/>
</dbReference>
<protein>
    <submittedName>
        <fullName evidence="6">LacI family transcriptional regulator</fullName>
    </submittedName>
</protein>
<evidence type="ECO:0000313" key="6">
    <source>
        <dbReference type="EMBL" id="SJZ72562.1"/>
    </source>
</evidence>
<keyword evidence="7" id="KW-1185">Reference proteome</keyword>
<keyword evidence="3" id="KW-0804">Transcription</keyword>
<dbReference type="OrthoDB" id="569491at2"/>
<dbReference type="InterPro" id="IPR000843">
    <property type="entry name" value="HTH_LacI"/>
</dbReference>
<keyword evidence="2" id="KW-0238">DNA-binding</keyword>
<keyword evidence="1" id="KW-0805">Transcription regulation</keyword>
<dbReference type="SUPFAM" id="SSF47413">
    <property type="entry name" value="lambda repressor-like DNA-binding domains"/>
    <property type="match status" value="1"/>
</dbReference>
<dbReference type="CDD" id="cd01392">
    <property type="entry name" value="HTH_LacI"/>
    <property type="match status" value="1"/>
</dbReference>